<proteinExistence type="predicted"/>
<dbReference type="RefSeq" id="WP_185133175.1">
    <property type="nucleotide sequence ID" value="NZ_JACJVO010000050.1"/>
</dbReference>
<protein>
    <submittedName>
        <fullName evidence="1">DUF177 domain-containing protein</fullName>
    </submittedName>
</protein>
<dbReference type="AlphaFoldDB" id="A0A7X0SSX4"/>
<sequence>MLLNVQELAQSKEPARLEESFDASDAFASIRDAVPISPVSAKLTASYADGVIEVTGTVSCKIRLSCSRCLEPTAEELRIPFEETFKVVSKETREPSEPDDDLFVPIEGERLELRPYVLEELIVQLPLAPLCREDCKGLCPECGTNRNVAECGCSADKVDPRLEALKSWFSPE</sequence>
<dbReference type="PANTHER" id="PTHR34374">
    <property type="entry name" value="LARGE RIBOSOMAL RNA SUBUNIT ACCUMULATION PROTEIN YCED HOMOLOG 1, CHLOROPLASTIC"/>
    <property type="match status" value="1"/>
</dbReference>
<dbReference type="EMBL" id="JACJVO010000050">
    <property type="protein sequence ID" value="MBB6735526.1"/>
    <property type="molecule type" value="Genomic_DNA"/>
</dbReference>
<evidence type="ECO:0000313" key="2">
    <source>
        <dbReference type="Proteomes" id="UP000564644"/>
    </source>
</evidence>
<name>A0A7X0SSX4_9BACL</name>
<evidence type="ECO:0000313" key="1">
    <source>
        <dbReference type="EMBL" id="MBB6735526.1"/>
    </source>
</evidence>
<keyword evidence="2" id="KW-1185">Reference proteome</keyword>
<dbReference type="InterPro" id="IPR003772">
    <property type="entry name" value="YceD"/>
</dbReference>
<dbReference type="Proteomes" id="UP000564644">
    <property type="component" value="Unassembled WGS sequence"/>
</dbReference>
<dbReference type="Pfam" id="PF02620">
    <property type="entry name" value="YceD"/>
    <property type="match status" value="1"/>
</dbReference>
<gene>
    <name evidence="1" type="ORF">H7C18_31910</name>
</gene>
<reference evidence="1 2" key="1">
    <citation type="submission" date="2020-08" db="EMBL/GenBank/DDBJ databases">
        <title>Cohnella phylogeny.</title>
        <authorList>
            <person name="Dunlap C."/>
        </authorList>
    </citation>
    <scope>NUCLEOTIDE SEQUENCE [LARGE SCALE GENOMIC DNA]</scope>
    <source>
        <strain evidence="1 2">CBP 2801</strain>
    </source>
</reference>
<accession>A0A7X0SSX4</accession>
<comment type="caution">
    <text evidence="1">The sequence shown here is derived from an EMBL/GenBank/DDBJ whole genome shotgun (WGS) entry which is preliminary data.</text>
</comment>
<organism evidence="1 2">
    <name type="scientific">Cohnella zeiphila</name>
    <dbReference type="NCBI Taxonomy" id="2761120"/>
    <lineage>
        <taxon>Bacteria</taxon>
        <taxon>Bacillati</taxon>
        <taxon>Bacillota</taxon>
        <taxon>Bacilli</taxon>
        <taxon>Bacillales</taxon>
        <taxon>Paenibacillaceae</taxon>
        <taxon>Cohnella</taxon>
    </lineage>
</organism>
<dbReference type="PANTHER" id="PTHR34374:SF1">
    <property type="entry name" value="LARGE RIBOSOMAL RNA SUBUNIT ACCUMULATION PROTEIN YCED HOMOLOG 1, CHLOROPLASTIC"/>
    <property type="match status" value="1"/>
</dbReference>